<dbReference type="CDD" id="cd08966">
    <property type="entry name" value="EcFpg-like_N"/>
    <property type="match status" value="1"/>
</dbReference>
<dbReference type="EC" id="4.2.99.18" evidence="15"/>
<dbReference type="InterPro" id="IPR012319">
    <property type="entry name" value="FPG_cat"/>
</dbReference>
<dbReference type="InterPro" id="IPR000214">
    <property type="entry name" value="Znf_DNA_glyclase/AP_lyase"/>
</dbReference>
<name>A0ABU3IF73_9ACTO</name>
<dbReference type="SMART" id="SM00898">
    <property type="entry name" value="Fapy_DNA_glyco"/>
    <property type="match status" value="1"/>
</dbReference>
<dbReference type="GO" id="GO:0140078">
    <property type="term" value="F:class I DNA-(apurinic or apyrimidinic site) endonuclease activity"/>
    <property type="evidence" value="ECO:0007669"/>
    <property type="project" value="UniProtKB-EC"/>
</dbReference>
<evidence type="ECO:0000259" key="17">
    <source>
        <dbReference type="PROSITE" id="PS51068"/>
    </source>
</evidence>
<comment type="caution">
    <text evidence="18">The sequence shown here is derived from an EMBL/GenBank/DDBJ whole genome shotgun (WGS) entry which is preliminary data.</text>
</comment>
<evidence type="ECO:0000256" key="10">
    <source>
        <dbReference type="ARBA" id="ARBA00023204"/>
    </source>
</evidence>
<accession>A0ABU3IF73</accession>
<sequence length="293" mass="32788">MPELPEVETIRAGLDPHVRGRTITRAHVWHPRIARTSESPHALEQALTGLQIESTARRGKFMWAVAQKGQREPRAIVMHLGMSGQLHWHEPAAAPLARKRHEHVRLEFDDGSVLSFVDQRTFGRVEVVPLLVTQQGDRVPTSAAHIARDPLDPLLDLAAVSRRIRASRTPIKTLLLNQAVVSGVGNIYADEALWATQIFGGRRGRALRVRDVSAVLEACREVIERSIAAGGTSFDTLYVNIEGQAGYFERELQVYGREGQNCRRCGAVIRRIVISNRSHFYCPHCQRGRLIRG</sequence>
<evidence type="ECO:0000256" key="6">
    <source>
        <dbReference type="ARBA" id="ARBA00022771"/>
    </source>
</evidence>
<evidence type="ECO:0000259" key="16">
    <source>
        <dbReference type="PROSITE" id="PS51066"/>
    </source>
</evidence>
<dbReference type="Pfam" id="PF01149">
    <property type="entry name" value="Fapy_DNA_glyco"/>
    <property type="match status" value="1"/>
</dbReference>
<dbReference type="SUPFAM" id="SSF46946">
    <property type="entry name" value="S13-like H2TH domain"/>
    <property type="match status" value="1"/>
</dbReference>
<comment type="function">
    <text evidence="15">Involved in base excision repair of DNA damaged by oxidation or by mutagenic agents. Acts as DNA glycosylase that recognizes and removes damaged bases. Has a preference for oxidized purines, such as 7,8-dihydro-8-oxoguanine (8-oxoG). Has AP (apurinic/apyrimidinic) lyase activity and introduces nicks in the DNA strand. Cleaves the DNA backbone by beta-delta elimination to generate a single-strand break at the site of the removed base with both 3'- and 5'-phosphates.</text>
</comment>
<keyword evidence="5 15" id="KW-0227">DNA damage</keyword>
<feature type="binding site" evidence="15">
    <location>
        <position position="120"/>
    </location>
    <ligand>
        <name>DNA</name>
        <dbReference type="ChEBI" id="CHEBI:16991"/>
    </ligand>
</feature>
<dbReference type="NCBIfam" id="TIGR00577">
    <property type="entry name" value="fpg"/>
    <property type="match status" value="1"/>
</dbReference>
<dbReference type="InterPro" id="IPR010663">
    <property type="entry name" value="Znf_FPG/IleRS"/>
</dbReference>
<keyword evidence="11 15" id="KW-0456">Lyase</keyword>
<proteinExistence type="inferred from homology"/>
<evidence type="ECO:0000313" key="18">
    <source>
        <dbReference type="EMBL" id="MDT3768127.1"/>
    </source>
</evidence>
<dbReference type="PANTHER" id="PTHR22993">
    <property type="entry name" value="FORMAMIDOPYRIMIDINE-DNA GLYCOSYLASE"/>
    <property type="match status" value="1"/>
</dbReference>
<dbReference type="PROSITE" id="PS01242">
    <property type="entry name" value="ZF_FPG_1"/>
    <property type="match status" value="1"/>
</dbReference>
<keyword evidence="9 15" id="KW-0238">DNA-binding</keyword>
<dbReference type="Gene3D" id="3.20.190.10">
    <property type="entry name" value="MutM-like, N-terminal"/>
    <property type="match status" value="1"/>
</dbReference>
<comment type="caution">
    <text evidence="15">Lacks conserved residue(s) required for the propagation of feature annotation.</text>
</comment>
<dbReference type="InterPro" id="IPR015886">
    <property type="entry name" value="H2TH_FPG"/>
</dbReference>
<evidence type="ECO:0000256" key="14">
    <source>
        <dbReference type="ARBA" id="ARBA00044632"/>
    </source>
</evidence>
<dbReference type="InterPro" id="IPR015887">
    <property type="entry name" value="DNA_glyclase_Znf_dom_DNA_BS"/>
</dbReference>
<dbReference type="RefSeq" id="WP_313274543.1">
    <property type="nucleotide sequence ID" value="NZ_JASXSX010000005.1"/>
</dbReference>
<evidence type="ECO:0000256" key="9">
    <source>
        <dbReference type="ARBA" id="ARBA00023125"/>
    </source>
</evidence>
<keyword evidence="6 15" id="KW-0863">Zinc-finger</keyword>
<protein>
    <recommendedName>
        <fullName evidence="15">Formamidopyrimidine-DNA glycosylase</fullName>
        <shortName evidence="15">Fapy-DNA glycosylase</shortName>
        <ecNumber evidence="15">3.2.2.23</ecNumber>
    </recommendedName>
    <alternativeName>
        <fullName evidence="15">DNA-(apurinic or apyrimidinic site) lyase MutM</fullName>
        <shortName evidence="15">AP lyase MutM</shortName>
        <ecNumber evidence="15">4.2.99.18</ecNumber>
    </alternativeName>
</protein>
<dbReference type="PROSITE" id="PS51066">
    <property type="entry name" value="ZF_FPG_2"/>
    <property type="match status" value="1"/>
</dbReference>
<dbReference type="EC" id="3.2.2.23" evidence="15"/>
<dbReference type="SMART" id="SM01232">
    <property type="entry name" value="H2TH"/>
    <property type="match status" value="1"/>
</dbReference>
<evidence type="ECO:0000256" key="11">
    <source>
        <dbReference type="ARBA" id="ARBA00023239"/>
    </source>
</evidence>
<evidence type="ECO:0000256" key="13">
    <source>
        <dbReference type="ARBA" id="ARBA00023295"/>
    </source>
</evidence>
<evidence type="ECO:0000256" key="3">
    <source>
        <dbReference type="ARBA" id="ARBA00011245"/>
    </source>
</evidence>
<evidence type="ECO:0000256" key="2">
    <source>
        <dbReference type="ARBA" id="ARBA00009409"/>
    </source>
</evidence>
<dbReference type="SUPFAM" id="SSF57716">
    <property type="entry name" value="Glucocorticoid receptor-like (DNA-binding domain)"/>
    <property type="match status" value="1"/>
</dbReference>
<reference evidence="18 19" key="1">
    <citation type="submission" date="2023-06" db="EMBL/GenBank/DDBJ databases">
        <title>Draft genome sequence of Gleimia hominis type strain CCUG 57540T.</title>
        <authorList>
            <person name="Salva-Serra F."/>
            <person name="Cardew S."/>
            <person name="Jensie Markopoulos S."/>
            <person name="Ohlen M."/>
            <person name="Inganas E."/>
            <person name="Svensson-Stadler L."/>
            <person name="Moore E.R.B."/>
        </authorList>
    </citation>
    <scope>NUCLEOTIDE SEQUENCE [LARGE SCALE GENOMIC DNA]</scope>
    <source>
        <strain evidence="18 19">CCUG 57540</strain>
    </source>
</reference>
<comment type="subunit">
    <text evidence="3 15">Monomer.</text>
</comment>
<comment type="cofactor">
    <cofactor evidence="15">
        <name>Zn(2+)</name>
        <dbReference type="ChEBI" id="CHEBI:29105"/>
    </cofactor>
    <text evidence="15">Binds 1 zinc ion per subunit.</text>
</comment>
<evidence type="ECO:0000256" key="8">
    <source>
        <dbReference type="ARBA" id="ARBA00022833"/>
    </source>
</evidence>
<dbReference type="NCBIfam" id="NF002211">
    <property type="entry name" value="PRK01103.1"/>
    <property type="match status" value="1"/>
</dbReference>
<feature type="active site" description="Schiff-base intermediate with DNA" evidence="15">
    <location>
        <position position="2"/>
    </location>
</feature>
<evidence type="ECO:0000313" key="19">
    <source>
        <dbReference type="Proteomes" id="UP001247542"/>
    </source>
</evidence>
<dbReference type="InterPro" id="IPR035937">
    <property type="entry name" value="FPG_N"/>
</dbReference>
<comment type="similarity">
    <text evidence="2 15">Belongs to the FPG family.</text>
</comment>
<dbReference type="InterPro" id="IPR010979">
    <property type="entry name" value="Ribosomal_uS13-like_H2TH"/>
</dbReference>
<comment type="catalytic activity">
    <reaction evidence="1 15">
        <text>Hydrolysis of DNA containing ring-opened 7-methylguanine residues, releasing 2,6-diamino-4-hydroxy-5-(N-methyl)formamidopyrimidine.</text>
        <dbReference type="EC" id="3.2.2.23"/>
    </reaction>
</comment>
<feature type="active site" description="Proton donor; for beta-elimination activity" evidence="15">
    <location>
        <position position="60"/>
    </location>
</feature>
<keyword evidence="10 15" id="KW-0234">DNA repair</keyword>
<dbReference type="HAMAP" id="MF_00103">
    <property type="entry name" value="Fapy_DNA_glycosyl"/>
    <property type="match status" value="1"/>
</dbReference>
<dbReference type="PROSITE" id="PS51068">
    <property type="entry name" value="FPG_CAT"/>
    <property type="match status" value="1"/>
</dbReference>
<evidence type="ECO:0000256" key="15">
    <source>
        <dbReference type="HAMAP-Rule" id="MF_00103"/>
    </source>
</evidence>
<evidence type="ECO:0000256" key="7">
    <source>
        <dbReference type="ARBA" id="ARBA00022801"/>
    </source>
</evidence>
<feature type="active site" description="Proton donor" evidence="15">
    <location>
        <position position="3"/>
    </location>
</feature>
<keyword evidence="13 15" id="KW-0326">Glycosidase</keyword>
<dbReference type="SUPFAM" id="SSF81624">
    <property type="entry name" value="N-terminal domain of MutM-like DNA repair proteins"/>
    <property type="match status" value="1"/>
</dbReference>
<feature type="binding site" evidence="15">
    <location>
        <position position="101"/>
    </location>
    <ligand>
        <name>DNA</name>
        <dbReference type="ChEBI" id="CHEBI:16991"/>
    </ligand>
</feature>
<dbReference type="Gene3D" id="1.10.8.50">
    <property type="match status" value="1"/>
</dbReference>
<keyword evidence="7 15" id="KW-0378">Hydrolase</keyword>
<comment type="catalytic activity">
    <reaction evidence="14 15">
        <text>2'-deoxyribonucleotide-(2'-deoxyribose 5'-phosphate)-2'-deoxyribonucleotide-DNA = a 3'-end 2'-deoxyribonucleotide-(2,3-dehydro-2,3-deoxyribose 5'-phosphate)-DNA + a 5'-end 5'-phospho-2'-deoxyribonucleoside-DNA + H(+)</text>
        <dbReference type="Rhea" id="RHEA:66592"/>
        <dbReference type="Rhea" id="RHEA-COMP:13180"/>
        <dbReference type="Rhea" id="RHEA-COMP:16897"/>
        <dbReference type="Rhea" id="RHEA-COMP:17067"/>
        <dbReference type="ChEBI" id="CHEBI:15378"/>
        <dbReference type="ChEBI" id="CHEBI:136412"/>
        <dbReference type="ChEBI" id="CHEBI:157695"/>
        <dbReference type="ChEBI" id="CHEBI:167181"/>
        <dbReference type="EC" id="4.2.99.18"/>
    </reaction>
</comment>
<dbReference type="EMBL" id="JASXSX010000005">
    <property type="protein sequence ID" value="MDT3768127.1"/>
    <property type="molecule type" value="Genomic_DNA"/>
</dbReference>
<dbReference type="GO" id="GO:0008534">
    <property type="term" value="F:oxidized purine nucleobase lesion DNA N-glycosylase activity"/>
    <property type="evidence" value="ECO:0007669"/>
    <property type="project" value="UniProtKB-EC"/>
</dbReference>
<feature type="active site" description="Proton donor; for delta-elimination activity" evidence="15">
    <location>
        <position position="277"/>
    </location>
</feature>
<dbReference type="Pfam" id="PF06831">
    <property type="entry name" value="H2TH"/>
    <property type="match status" value="1"/>
</dbReference>
<evidence type="ECO:0000256" key="4">
    <source>
        <dbReference type="ARBA" id="ARBA00022723"/>
    </source>
</evidence>
<organism evidence="18 19">
    <name type="scientific">Gleimia hominis</name>
    <dbReference type="NCBI Taxonomy" id="595468"/>
    <lineage>
        <taxon>Bacteria</taxon>
        <taxon>Bacillati</taxon>
        <taxon>Actinomycetota</taxon>
        <taxon>Actinomycetes</taxon>
        <taxon>Actinomycetales</taxon>
        <taxon>Actinomycetaceae</taxon>
        <taxon>Gleimia</taxon>
    </lineage>
</organism>
<feature type="domain" description="FPG-type" evidence="16">
    <location>
        <begin position="253"/>
        <end position="287"/>
    </location>
</feature>
<keyword evidence="8 15" id="KW-0862">Zinc</keyword>
<dbReference type="InterPro" id="IPR020629">
    <property type="entry name" value="FPG_Glyclase"/>
</dbReference>
<gene>
    <name evidence="15 18" type="primary">mutM</name>
    <name evidence="15" type="synonym">fpg</name>
    <name evidence="18" type="ORF">QS713_08655</name>
</gene>
<dbReference type="Proteomes" id="UP001247542">
    <property type="component" value="Unassembled WGS sequence"/>
</dbReference>
<evidence type="ECO:0000256" key="5">
    <source>
        <dbReference type="ARBA" id="ARBA00022763"/>
    </source>
</evidence>
<keyword evidence="19" id="KW-1185">Reference proteome</keyword>
<dbReference type="Pfam" id="PF06827">
    <property type="entry name" value="zf-FPG_IleRS"/>
    <property type="match status" value="1"/>
</dbReference>
<keyword evidence="4 15" id="KW-0479">Metal-binding</keyword>
<keyword evidence="12 15" id="KW-0511">Multifunctional enzyme</keyword>
<dbReference type="PANTHER" id="PTHR22993:SF9">
    <property type="entry name" value="FORMAMIDOPYRIMIDINE-DNA GLYCOSYLASE"/>
    <property type="match status" value="1"/>
</dbReference>
<evidence type="ECO:0000256" key="1">
    <source>
        <dbReference type="ARBA" id="ARBA00001668"/>
    </source>
</evidence>
<evidence type="ECO:0000256" key="12">
    <source>
        <dbReference type="ARBA" id="ARBA00023268"/>
    </source>
</evidence>
<feature type="domain" description="Formamidopyrimidine-DNA glycosylase catalytic" evidence="17">
    <location>
        <begin position="2"/>
        <end position="123"/>
    </location>
</feature>